<dbReference type="InterPro" id="IPR001810">
    <property type="entry name" value="F-box_dom"/>
</dbReference>
<dbReference type="EMBL" id="JAUIZM010000004">
    <property type="protein sequence ID" value="KAK1391175.1"/>
    <property type="molecule type" value="Genomic_DNA"/>
</dbReference>
<evidence type="ECO:0000313" key="4">
    <source>
        <dbReference type="EMBL" id="KAK1391175.1"/>
    </source>
</evidence>
<protein>
    <recommendedName>
        <fullName evidence="6">F-box protein</fullName>
    </recommendedName>
</protein>
<comment type="caution">
    <text evidence="4">The sequence shown here is derived from an EMBL/GenBank/DDBJ whole genome shotgun (WGS) entry which is preliminary data.</text>
</comment>
<dbReference type="Pfam" id="PF03478">
    <property type="entry name" value="Beta-prop_KIB1-4"/>
    <property type="match status" value="1"/>
</dbReference>
<sequence>MMPGLLILSIPFLVQTLHKLSHKKKQVGGSDKNIWRELHTDLLGEIMGRLCLTDQARFRVVCKNWLAAARPMTPPANSLPWYFFFDRSLPTVSNILEFRVFEPSSNLALLHKISLSKLGIPSPPSYKDVSAYIQHEWLFICCVRPISSHWTRRYFILFSLFTKKIITLPMLEYTPGFKFVRFFTTKPDSPDCVFFLLDTRKADKIAVITYCSGDKEWTAREFDRVVDFLPCFCTPVYIRGILYIVSPFGQLASYNISDGEFQFETLFVDQVWIPVSTLGDKSLFISDKFIRLAIVNREGMSMSTGVLSNKIYRLFHRGCLIYSIEDGNLVEFTSINSDDGGGGKLPEYKFNCDISLSDTTKAMYWLDPPRVRY</sequence>
<dbReference type="InterPro" id="IPR036047">
    <property type="entry name" value="F-box-like_dom_sf"/>
</dbReference>
<dbReference type="Pfam" id="PF00646">
    <property type="entry name" value="F-box"/>
    <property type="match status" value="1"/>
</dbReference>
<evidence type="ECO:0000259" key="2">
    <source>
        <dbReference type="Pfam" id="PF00646"/>
    </source>
</evidence>
<reference evidence="4" key="1">
    <citation type="submission" date="2023-02" db="EMBL/GenBank/DDBJ databases">
        <title>Genome of toxic invasive species Heracleum sosnowskyi carries increased number of genes despite the absence of recent whole-genome duplications.</title>
        <authorList>
            <person name="Schelkunov M."/>
            <person name="Shtratnikova V."/>
            <person name="Makarenko M."/>
            <person name="Klepikova A."/>
            <person name="Omelchenko D."/>
            <person name="Novikova G."/>
            <person name="Obukhova E."/>
            <person name="Bogdanov V."/>
            <person name="Penin A."/>
            <person name="Logacheva M."/>
        </authorList>
    </citation>
    <scope>NUCLEOTIDE SEQUENCE</scope>
    <source>
        <strain evidence="4">Hsosn_3</strain>
        <tissue evidence="4">Leaf</tissue>
    </source>
</reference>
<name>A0AAD8ISR5_9APIA</name>
<keyword evidence="1" id="KW-0732">Signal</keyword>
<accession>A0AAD8ISR5</accession>
<dbReference type="InterPro" id="IPR005174">
    <property type="entry name" value="KIB1-4_b-propeller"/>
</dbReference>
<evidence type="ECO:0008006" key="6">
    <source>
        <dbReference type="Google" id="ProtNLM"/>
    </source>
</evidence>
<dbReference type="SUPFAM" id="SSF81383">
    <property type="entry name" value="F-box domain"/>
    <property type="match status" value="1"/>
</dbReference>
<evidence type="ECO:0000259" key="3">
    <source>
        <dbReference type="Pfam" id="PF03478"/>
    </source>
</evidence>
<evidence type="ECO:0000313" key="5">
    <source>
        <dbReference type="Proteomes" id="UP001237642"/>
    </source>
</evidence>
<dbReference type="Proteomes" id="UP001237642">
    <property type="component" value="Unassembled WGS sequence"/>
</dbReference>
<feature type="signal peptide" evidence="1">
    <location>
        <begin position="1"/>
        <end position="16"/>
    </location>
</feature>
<dbReference type="PANTHER" id="PTHR33110">
    <property type="entry name" value="F-BOX/KELCH-REPEAT PROTEIN-RELATED"/>
    <property type="match status" value="1"/>
</dbReference>
<proteinExistence type="predicted"/>
<organism evidence="4 5">
    <name type="scientific">Heracleum sosnowskyi</name>
    <dbReference type="NCBI Taxonomy" id="360622"/>
    <lineage>
        <taxon>Eukaryota</taxon>
        <taxon>Viridiplantae</taxon>
        <taxon>Streptophyta</taxon>
        <taxon>Embryophyta</taxon>
        <taxon>Tracheophyta</taxon>
        <taxon>Spermatophyta</taxon>
        <taxon>Magnoliopsida</taxon>
        <taxon>eudicotyledons</taxon>
        <taxon>Gunneridae</taxon>
        <taxon>Pentapetalae</taxon>
        <taxon>asterids</taxon>
        <taxon>campanulids</taxon>
        <taxon>Apiales</taxon>
        <taxon>Apiaceae</taxon>
        <taxon>Apioideae</taxon>
        <taxon>apioid superclade</taxon>
        <taxon>Tordylieae</taxon>
        <taxon>Tordyliinae</taxon>
        <taxon>Heracleum</taxon>
    </lineage>
</organism>
<keyword evidence="5" id="KW-1185">Reference proteome</keyword>
<reference evidence="4" key="2">
    <citation type="submission" date="2023-05" db="EMBL/GenBank/DDBJ databases">
        <authorList>
            <person name="Schelkunov M.I."/>
        </authorList>
    </citation>
    <scope>NUCLEOTIDE SEQUENCE</scope>
    <source>
        <strain evidence="4">Hsosn_3</strain>
        <tissue evidence="4">Leaf</tissue>
    </source>
</reference>
<dbReference type="AlphaFoldDB" id="A0AAD8ISR5"/>
<dbReference type="Gene3D" id="1.20.1280.50">
    <property type="match status" value="1"/>
</dbReference>
<feature type="domain" description="F-box" evidence="2">
    <location>
        <begin position="37"/>
        <end position="68"/>
    </location>
</feature>
<evidence type="ECO:0000256" key="1">
    <source>
        <dbReference type="SAM" id="SignalP"/>
    </source>
</evidence>
<feature type="domain" description="KIB1-4 beta-propeller" evidence="3">
    <location>
        <begin position="132"/>
        <end position="257"/>
    </location>
</feature>
<gene>
    <name evidence="4" type="ORF">POM88_019353</name>
</gene>
<feature type="chain" id="PRO_5042198443" description="F-box protein" evidence="1">
    <location>
        <begin position="17"/>
        <end position="373"/>
    </location>
</feature>